<feature type="compositionally biased region" description="Basic and acidic residues" evidence="1">
    <location>
        <begin position="11"/>
        <end position="23"/>
    </location>
</feature>
<feature type="compositionally biased region" description="Basic residues" evidence="1">
    <location>
        <begin position="158"/>
        <end position="179"/>
    </location>
</feature>
<reference evidence="2" key="1">
    <citation type="submission" date="2020-02" db="EMBL/GenBank/DDBJ databases">
        <authorList>
            <person name="Meier V. D."/>
        </authorList>
    </citation>
    <scope>NUCLEOTIDE SEQUENCE</scope>
    <source>
        <strain evidence="2">AVDCRST_MAG06</strain>
    </source>
</reference>
<name>A0A6J4N0V7_9ACTN</name>
<gene>
    <name evidence="2" type="ORF">AVDCRST_MAG06-374</name>
</gene>
<feature type="compositionally biased region" description="Basic residues" evidence="1">
    <location>
        <begin position="70"/>
        <end position="82"/>
    </location>
</feature>
<organism evidence="2">
    <name type="scientific">uncultured Nocardioides sp</name>
    <dbReference type="NCBI Taxonomy" id="198441"/>
    <lineage>
        <taxon>Bacteria</taxon>
        <taxon>Bacillati</taxon>
        <taxon>Actinomycetota</taxon>
        <taxon>Actinomycetes</taxon>
        <taxon>Propionibacteriales</taxon>
        <taxon>Nocardioidaceae</taxon>
        <taxon>Nocardioides</taxon>
        <taxon>environmental samples</taxon>
    </lineage>
</organism>
<proteinExistence type="predicted"/>
<sequence length="187" mass="20796">DRTDAPAPVLREAEAHADGEPVRGIRPRPRGRPADGVRGAEAVRVQGAGDLLHRLHAHAPGVRLQGPGRARPRLGLRRHRRDGRPDRVLPQGVRRQPAALDVPHRGTWIRRHRPGAQHGGRPAAPLHRARLPARPLRLRERRRRPAALGQPPDEHRGPLHRRRARRAGRLPGRRRRGGGHGRADGSL</sequence>
<dbReference type="AlphaFoldDB" id="A0A6J4N0V7"/>
<protein>
    <submittedName>
        <fullName evidence="2">Uncharacterized protein</fullName>
    </submittedName>
</protein>
<evidence type="ECO:0000313" key="2">
    <source>
        <dbReference type="EMBL" id="CAA9374693.1"/>
    </source>
</evidence>
<accession>A0A6J4N0V7</accession>
<feature type="non-terminal residue" evidence="2">
    <location>
        <position position="1"/>
    </location>
</feature>
<feature type="region of interest" description="Disordered" evidence="1">
    <location>
        <begin position="1"/>
        <end position="37"/>
    </location>
</feature>
<evidence type="ECO:0000256" key="1">
    <source>
        <dbReference type="SAM" id="MobiDB-lite"/>
    </source>
</evidence>
<feature type="region of interest" description="Disordered" evidence="1">
    <location>
        <begin position="61"/>
        <end position="187"/>
    </location>
</feature>
<feature type="non-terminal residue" evidence="2">
    <location>
        <position position="187"/>
    </location>
</feature>
<dbReference type="EMBL" id="CADCUP010000032">
    <property type="protein sequence ID" value="CAA9374693.1"/>
    <property type="molecule type" value="Genomic_DNA"/>
</dbReference>